<feature type="short sequence motif" description="DGA/G" evidence="4">
    <location>
        <begin position="170"/>
        <end position="172"/>
    </location>
</feature>
<keyword evidence="3 4" id="KW-0443">Lipid metabolism</keyword>
<dbReference type="InterPro" id="IPR050301">
    <property type="entry name" value="NTE"/>
</dbReference>
<dbReference type="PROSITE" id="PS51635">
    <property type="entry name" value="PNPLA"/>
    <property type="match status" value="1"/>
</dbReference>
<feature type="short sequence motif" description="GXGXXG" evidence="4">
    <location>
        <begin position="21"/>
        <end position="26"/>
    </location>
</feature>
<dbReference type="InterPro" id="IPR037483">
    <property type="entry name" value="YjjU-like"/>
</dbReference>
<evidence type="ECO:0000256" key="2">
    <source>
        <dbReference type="ARBA" id="ARBA00022963"/>
    </source>
</evidence>
<accession>A0A1I6JJ84</accession>
<reference evidence="6 7" key="1">
    <citation type="submission" date="2016-10" db="EMBL/GenBank/DDBJ databases">
        <authorList>
            <person name="de Groot N.N."/>
        </authorList>
    </citation>
    <scope>NUCLEOTIDE SEQUENCE [LARGE SCALE GENOMIC DNA]</scope>
    <source>
        <strain evidence="6 7">F</strain>
    </source>
</reference>
<dbReference type="PANTHER" id="PTHR14226">
    <property type="entry name" value="NEUROPATHY TARGET ESTERASE/SWISS CHEESE D.MELANOGASTER"/>
    <property type="match status" value="1"/>
</dbReference>
<sequence length="292" mass="33574">MQKGHRIMEEKKTKNGIVLEGGGMRGMYTAGVLDVLMENGITFDGLVGVSAGAIMGTSFASGQNGRSIRYYKRFGQDKRFMSMRNFFLTGDFVGVDFSYHELPDKLDPFDYEAFRKNPMEFYCGCSNMETGKSELIRVEDLHEGIDVLRASATLPYISRPVEWNGQKYMDGGCTDSIPVRAFRRLGFARNVVVLTRDQGYRKKAGAWWLPGNFYRRYPEFAKQLRLRFAHYNREVQDIEKMAEKGEICLIRPSRPLRIGRVEADPVKLQEIYDLGRFDAQNELERIRTFLSC</sequence>
<dbReference type="InterPro" id="IPR002641">
    <property type="entry name" value="PNPLA_dom"/>
</dbReference>
<dbReference type="GO" id="GO:0016787">
    <property type="term" value="F:hydrolase activity"/>
    <property type="evidence" value="ECO:0007669"/>
    <property type="project" value="UniProtKB-UniRule"/>
</dbReference>
<gene>
    <name evidence="6" type="ORF">SAMN02910262_01574</name>
</gene>
<evidence type="ECO:0000313" key="7">
    <source>
        <dbReference type="Proteomes" id="UP000214760"/>
    </source>
</evidence>
<proteinExistence type="predicted"/>
<feature type="active site" description="Nucleophile" evidence="4">
    <location>
        <position position="50"/>
    </location>
</feature>
<dbReference type="InterPro" id="IPR045943">
    <property type="entry name" value="DUF6363"/>
</dbReference>
<feature type="active site" description="Proton acceptor" evidence="4">
    <location>
        <position position="170"/>
    </location>
</feature>
<dbReference type="InterPro" id="IPR016035">
    <property type="entry name" value="Acyl_Trfase/lysoPLipase"/>
</dbReference>
<evidence type="ECO:0000256" key="1">
    <source>
        <dbReference type="ARBA" id="ARBA00022801"/>
    </source>
</evidence>
<dbReference type="EMBL" id="FOZC01000008">
    <property type="protein sequence ID" value="SFR79076.1"/>
    <property type="molecule type" value="Genomic_DNA"/>
</dbReference>
<dbReference type="GO" id="GO:0016042">
    <property type="term" value="P:lipid catabolic process"/>
    <property type="evidence" value="ECO:0007669"/>
    <property type="project" value="UniProtKB-UniRule"/>
</dbReference>
<dbReference type="RefSeq" id="WP_051684675.1">
    <property type="nucleotide sequence ID" value="NZ_FOZC01000008.1"/>
</dbReference>
<dbReference type="Gene3D" id="3.40.1090.10">
    <property type="entry name" value="Cytosolic phospholipase A2 catalytic domain"/>
    <property type="match status" value="2"/>
</dbReference>
<evidence type="ECO:0000259" key="5">
    <source>
        <dbReference type="PROSITE" id="PS51635"/>
    </source>
</evidence>
<dbReference type="SUPFAM" id="SSF52151">
    <property type="entry name" value="FabD/lysophospholipase-like"/>
    <property type="match status" value="1"/>
</dbReference>
<dbReference type="CDD" id="cd07208">
    <property type="entry name" value="Pat_hypo_Ecoli_yjju_like"/>
    <property type="match status" value="1"/>
</dbReference>
<evidence type="ECO:0000256" key="3">
    <source>
        <dbReference type="ARBA" id="ARBA00023098"/>
    </source>
</evidence>
<evidence type="ECO:0000256" key="4">
    <source>
        <dbReference type="PROSITE-ProRule" id="PRU01161"/>
    </source>
</evidence>
<dbReference type="Proteomes" id="UP000214760">
    <property type="component" value="Unassembled WGS sequence"/>
</dbReference>
<dbReference type="PANTHER" id="PTHR14226:SF25">
    <property type="entry name" value="PHOSPHOESTERASE"/>
    <property type="match status" value="1"/>
</dbReference>
<feature type="domain" description="PNPLA" evidence="5">
    <location>
        <begin position="17"/>
        <end position="183"/>
    </location>
</feature>
<organism evidence="6 7">
    <name type="scientific">[Clostridium] aminophilum</name>
    <dbReference type="NCBI Taxonomy" id="1526"/>
    <lineage>
        <taxon>Bacteria</taxon>
        <taxon>Bacillati</taxon>
        <taxon>Bacillota</taxon>
        <taxon>Clostridia</taxon>
        <taxon>Lachnospirales</taxon>
        <taxon>Lachnospiraceae</taxon>
    </lineage>
</organism>
<name>A0A1I6JJ84_9FIRM</name>
<dbReference type="AlphaFoldDB" id="A0A1I6JJ84"/>
<evidence type="ECO:0000313" key="6">
    <source>
        <dbReference type="EMBL" id="SFR79076.1"/>
    </source>
</evidence>
<protein>
    <submittedName>
        <fullName evidence="6">Predicted phospholipase, patatin/cPLA2 family</fullName>
    </submittedName>
</protein>
<dbReference type="Pfam" id="PF01734">
    <property type="entry name" value="Patatin"/>
    <property type="match status" value="1"/>
</dbReference>
<keyword evidence="1 4" id="KW-0378">Hydrolase</keyword>
<dbReference type="Pfam" id="PF19890">
    <property type="entry name" value="DUF6363"/>
    <property type="match status" value="1"/>
</dbReference>
<keyword evidence="2 4" id="KW-0442">Lipid degradation</keyword>
<feature type="short sequence motif" description="GXSXG" evidence="4">
    <location>
        <begin position="48"/>
        <end position="52"/>
    </location>
</feature>